<feature type="transmembrane region" description="Helical" evidence="17">
    <location>
        <begin position="291"/>
        <end position="312"/>
    </location>
</feature>
<dbReference type="GO" id="GO:0003954">
    <property type="term" value="F:NADH dehydrogenase activity"/>
    <property type="evidence" value="ECO:0007669"/>
    <property type="project" value="TreeGrafter"/>
</dbReference>
<dbReference type="EMBL" id="KU975551">
    <property type="protein sequence ID" value="APA17404.1"/>
    <property type="molecule type" value="Genomic_DNA"/>
</dbReference>
<dbReference type="GO" id="GO:0048039">
    <property type="term" value="F:ubiquinone binding"/>
    <property type="evidence" value="ECO:0007669"/>
    <property type="project" value="TreeGrafter"/>
</dbReference>
<evidence type="ECO:0000256" key="10">
    <source>
        <dbReference type="ARBA" id="ARBA00022982"/>
    </source>
</evidence>
<evidence type="ECO:0000256" key="16">
    <source>
        <dbReference type="ARBA" id="ARBA00049551"/>
    </source>
</evidence>
<keyword evidence="15 17" id="KW-0472">Membrane</keyword>
<dbReference type="GO" id="GO:0015990">
    <property type="term" value="P:electron transport coupled proton transport"/>
    <property type="evidence" value="ECO:0007669"/>
    <property type="project" value="TreeGrafter"/>
</dbReference>
<feature type="transmembrane region" description="Helical" evidence="17">
    <location>
        <begin position="101"/>
        <end position="119"/>
    </location>
</feature>
<comment type="function">
    <text evidence="1">Core subunit of the mitochondrial membrane respiratory chain NADH dehydrogenase (Complex I) that is believed to belong to the minimal assembly required for catalysis. Complex I functions in the transfer of electrons from NADH to the respiratory chain. The immediate electron acceptor for the enzyme is believed to be ubiquinone.</text>
</comment>
<comment type="similarity">
    <text evidence="3 17">Belongs to the complex I subunit 4 family.</text>
</comment>
<dbReference type="PANTHER" id="PTHR43507:SF20">
    <property type="entry name" value="NADH-UBIQUINONE OXIDOREDUCTASE CHAIN 4"/>
    <property type="match status" value="1"/>
</dbReference>
<comment type="subcellular location">
    <subcellularLocation>
        <location evidence="2 17">Mitochondrion membrane</location>
        <topology evidence="2 17">Multi-pass membrane protein</topology>
    </subcellularLocation>
</comment>
<gene>
    <name evidence="19" type="primary">ND4</name>
</gene>
<name>A0A1I9VTT1_9BILA</name>
<dbReference type="AlphaFoldDB" id="A0A1I9VTT1"/>
<reference evidence="19" key="1">
    <citation type="journal article" date="2016" name="PLoS ONE">
        <title>Mitochondrial Genomes of Kinorhyncha: trnM Duplication and New Gene Orders within Animals.</title>
        <authorList>
            <person name="Popova O.V."/>
            <person name="Mikhailov K.V."/>
            <person name="Nikitin M.A."/>
            <person name="Logacheva M.D."/>
            <person name="Penin A.A."/>
            <person name="Muntyan M.S."/>
            <person name="Kedrova O.S."/>
            <person name="Petrov N.B."/>
            <person name="Panchin Y.V."/>
            <person name="Aleoshin V.V."/>
        </authorList>
    </citation>
    <scope>NUCLEOTIDE SEQUENCE</scope>
</reference>
<dbReference type="GeneID" id="30219883"/>
<evidence type="ECO:0000256" key="9">
    <source>
        <dbReference type="ARBA" id="ARBA00022967"/>
    </source>
</evidence>
<dbReference type="GO" id="GO:0042773">
    <property type="term" value="P:ATP synthesis coupled electron transport"/>
    <property type="evidence" value="ECO:0007669"/>
    <property type="project" value="InterPro"/>
</dbReference>
<dbReference type="InterPro" id="IPR003918">
    <property type="entry name" value="NADH_UbQ_OxRdtase"/>
</dbReference>
<dbReference type="CTD" id="4538"/>
<feature type="transmembrane region" description="Helical" evidence="17">
    <location>
        <begin position="131"/>
        <end position="149"/>
    </location>
</feature>
<feature type="transmembrane region" description="Helical" evidence="17">
    <location>
        <begin position="319"/>
        <end position="345"/>
    </location>
</feature>
<feature type="transmembrane region" description="Helical" evidence="17">
    <location>
        <begin position="47"/>
        <end position="64"/>
    </location>
</feature>
<feature type="transmembrane region" description="Helical" evidence="17">
    <location>
        <begin position="169"/>
        <end position="194"/>
    </location>
</feature>
<evidence type="ECO:0000256" key="6">
    <source>
        <dbReference type="ARBA" id="ARBA00022448"/>
    </source>
</evidence>
<evidence type="ECO:0000313" key="19">
    <source>
        <dbReference type="EMBL" id="APA17404.1"/>
    </source>
</evidence>
<keyword evidence="10 17" id="KW-0249">Electron transport</keyword>
<feature type="transmembrane region" description="Helical" evidence="17">
    <location>
        <begin position="237"/>
        <end position="255"/>
    </location>
</feature>
<evidence type="ECO:0000256" key="13">
    <source>
        <dbReference type="ARBA" id="ARBA00023075"/>
    </source>
</evidence>
<feature type="transmembrane region" description="Helical" evidence="17">
    <location>
        <begin position="76"/>
        <end position="95"/>
    </location>
</feature>
<evidence type="ECO:0000256" key="7">
    <source>
        <dbReference type="ARBA" id="ARBA00022660"/>
    </source>
</evidence>
<keyword evidence="13 17" id="KW-0830">Ubiquinone</keyword>
<evidence type="ECO:0000256" key="3">
    <source>
        <dbReference type="ARBA" id="ARBA00009025"/>
    </source>
</evidence>
<organism evidence="19">
    <name type="scientific">Setaphyes kielensis</name>
    <dbReference type="NCBI Taxonomy" id="3298910"/>
    <lineage>
        <taxon>Eukaryota</taxon>
        <taxon>Metazoa</taxon>
        <taxon>Ecdysozoa</taxon>
        <taxon>Scalidophora</taxon>
        <taxon>Kinorhyncha</taxon>
        <taxon>Allomalorhagida</taxon>
        <taxon>Pycnophyidae</taxon>
        <taxon>Setaphyes</taxon>
    </lineage>
</organism>
<keyword evidence="8 17" id="KW-0812">Transmembrane</keyword>
<feature type="transmembrane region" description="Helical" evidence="17">
    <location>
        <begin position="412"/>
        <end position="431"/>
    </location>
</feature>
<dbReference type="Pfam" id="PF00361">
    <property type="entry name" value="Proton_antipo_M"/>
    <property type="match status" value="1"/>
</dbReference>
<accession>A0A1I9VTT1</accession>
<evidence type="ECO:0000256" key="14">
    <source>
        <dbReference type="ARBA" id="ARBA00023128"/>
    </source>
</evidence>
<feature type="transmembrane region" description="Helical" evidence="17">
    <location>
        <begin position="369"/>
        <end position="391"/>
    </location>
</feature>
<dbReference type="GO" id="GO:0031966">
    <property type="term" value="C:mitochondrial membrane"/>
    <property type="evidence" value="ECO:0007669"/>
    <property type="project" value="UniProtKB-SubCell"/>
</dbReference>
<feature type="domain" description="NADH:quinone oxidoreductase/Mrp antiporter transmembrane" evidence="18">
    <location>
        <begin position="96"/>
        <end position="376"/>
    </location>
</feature>
<dbReference type="EC" id="7.1.1.2" evidence="4 17"/>
<sequence length="432" mass="49626">MVGIIYMLMITSFMFWSVSQGFFLFLMGMMLMFYIDVDLVSGMYLDWVSMMMSILLGWVMWMMLYSMMKERIGEMVLLCLLVFLGFFGLLFFFFVMNVVWFYIWFEFAVLSVLLMIMFYGSQPERWRAGTYLVFFTLLGSVPLLCSLGWNEISGGLKFMNMMDYIMVDLEYLVGLSMMITFFVKLPVFGFHLWLPKAHVEAPVAGSMLLAGVLLKLGGYGLYRFFFIIKVSLGSKVGMFISWSLVGSLVCLLVMFRQIDMKCFIAYSSVVHMGLMMGGMLVGSGFGGRSCILMMLSHGLISSSLFMLVGYVYEQSGSRSVLVLASILRLLSIGMVMWFFCLFFNLGMPPFMSFYSECFIYFSLLSGMGFTWWILFTLFFLSGVVMISFYIVGGHGDTTLYFMLKSFSMREMFIMISMLWPNILGGVVLYYFL</sequence>
<evidence type="ECO:0000256" key="1">
    <source>
        <dbReference type="ARBA" id="ARBA00003257"/>
    </source>
</evidence>
<evidence type="ECO:0000256" key="5">
    <source>
        <dbReference type="ARBA" id="ARBA00021006"/>
    </source>
</evidence>
<protein>
    <recommendedName>
        <fullName evidence="5 17">NADH-ubiquinone oxidoreductase chain 4</fullName>
        <ecNumber evidence="4 17">7.1.1.2</ecNumber>
    </recommendedName>
</protein>
<comment type="function">
    <text evidence="17">Core subunit of the mitochondrial membrane respiratory chain NADH dehydrogenase (Complex I) which catalyzes electron transfer from NADH through the respiratory chain, using ubiquinone as an electron acceptor. Essential for the catalytic activity and assembly of complex I.</text>
</comment>
<dbReference type="RefSeq" id="YP_009318497.1">
    <property type="nucleotide sequence ID" value="NC_031872.1"/>
</dbReference>
<dbReference type="GO" id="GO:0008137">
    <property type="term" value="F:NADH dehydrogenase (ubiquinone) activity"/>
    <property type="evidence" value="ECO:0007669"/>
    <property type="project" value="UniProtKB-UniRule"/>
</dbReference>
<keyword evidence="6 17" id="KW-0813">Transport</keyword>
<evidence type="ECO:0000256" key="12">
    <source>
        <dbReference type="ARBA" id="ARBA00023027"/>
    </source>
</evidence>
<evidence type="ECO:0000256" key="2">
    <source>
        <dbReference type="ARBA" id="ARBA00004225"/>
    </source>
</evidence>
<keyword evidence="11 17" id="KW-1133">Transmembrane helix</keyword>
<evidence type="ECO:0000256" key="8">
    <source>
        <dbReference type="ARBA" id="ARBA00022692"/>
    </source>
</evidence>
<feature type="transmembrane region" description="Helical" evidence="17">
    <location>
        <begin position="206"/>
        <end position="225"/>
    </location>
</feature>
<keyword evidence="7 17" id="KW-0679">Respiratory chain</keyword>
<comment type="catalytic activity">
    <reaction evidence="16 17">
        <text>a ubiquinone + NADH + 5 H(+)(in) = a ubiquinol + NAD(+) + 4 H(+)(out)</text>
        <dbReference type="Rhea" id="RHEA:29091"/>
        <dbReference type="Rhea" id="RHEA-COMP:9565"/>
        <dbReference type="Rhea" id="RHEA-COMP:9566"/>
        <dbReference type="ChEBI" id="CHEBI:15378"/>
        <dbReference type="ChEBI" id="CHEBI:16389"/>
        <dbReference type="ChEBI" id="CHEBI:17976"/>
        <dbReference type="ChEBI" id="CHEBI:57540"/>
        <dbReference type="ChEBI" id="CHEBI:57945"/>
        <dbReference type="EC" id="7.1.1.2"/>
    </reaction>
</comment>
<keyword evidence="14 17" id="KW-0496">Mitochondrion</keyword>
<dbReference type="PRINTS" id="PR01437">
    <property type="entry name" value="NUOXDRDTASE4"/>
</dbReference>
<keyword evidence="9" id="KW-1278">Translocase</keyword>
<geneLocation type="mitochondrion" evidence="19"/>
<evidence type="ECO:0000256" key="11">
    <source>
        <dbReference type="ARBA" id="ARBA00022989"/>
    </source>
</evidence>
<evidence type="ECO:0000256" key="4">
    <source>
        <dbReference type="ARBA" id="ARBA00012944"/>
    </source>
</evidence>
<evidence type="ECO:0000259" key="18">
    <source>
        <dbReference type="Pfam" id="PF00361"/>
    </source>
</evidence>
<evidence type="ECO:0000256" key="15">
    <source>
        <dbReference type="ARBA" id="ARBA00023136"/>
    </source>
</evidence>
<proteinExistence type="inferred from homology"/>
<dbReference type="InterPro" id="IPR001750">
    <property type="entry name" value="ND/Mrp_TM"/>
</dbReference>
<dbReference type="PANTHER" id="PTHR43507">
    <property type="entry name" value="NADH-UBIQUINONE OXIDOREDUCTASE CHAIN 4"/>
    <property type="match status" value="1"/>
</dbReference>
<evidence type="ECO:0000256" key="17">
    <source>
        <dbReference type="RuleBase" id="RU003297"/>
    </source>
</evidence>
<feature type="transmembrane region" description="Helical" evidence="17">
    <location>
        <begin position="12"/>
        <end position="35"/>
    </location>
</feature>
<feature type="transmembrane region" description="Helical" evidence="17">
    <location>
        <begin position="262"/>
        <end position="285"/>
    </location>
</feature>
<keyword evidence="12 17" id="KW-0520">NAD</keyword>